<evidence type="ECO:0000313" key="13">
    <source>
        <dbReference type="EMBL" id="ANK62906.1"/>
    </source>
</evidence>
<name>A0A192H4K3_9LACO</name>
<dbReference type="GO" id="GO:0016491">
    <property type="term" value="F:oxidoreductase activity"/>
    <property type="evidence" value="ECO:0007669"/>
    <property type="project" value="InterPro"/>
</dbReference>
<dbReference type="InterPro" id="IPR013785">
    <property type="entry name" value="Aldolase_TIM"/>
</dbReference>
<dbReference type="Pfam" id="PF01070">
    <property type="entry name" value="FMN_dh"/>
    <property type="match status" value="1"/>
</dbReference>
<dbReference type="OrthoDB" id="9795032at2"/>
<feature type="binding site" evidence="11">
    <location>
        <position position="154"/>
    </location>
    <ligand>
        <name>substrate</name>
    </ligand>
</feature>
<dbReference type="GO" id="GO:0008299">
    <property type="term" value="P:isoprenoid biosynthetic process"/>
    <property type="evidence" value="ECO:0007669"/>
    <property type="project" value="UniProtKB-UniRule"/>
</dbReference>
<sequence>MTNSQSHRKDEHVFLAEKFYQSERANDFDQLRFIHQSLPEIAFDEVSLTTKIANFTLPLPFYINAMTGGSPRTGELNRQLAQIAATLGVPIATGSQSVALRHPELMATFQILRETNPTGLIFANLGATASVDAAKQAVTMLQADALQIHLNTPQEVVMPEGDRDFHWLKQIQAIVAALDVPVIIKEVGFGMAQKTFKQLLEVGVQYIDVAGAGGTDFIAIENERRKARNMAYLRGWGQSTVESLLESQFYQSKLTILASGGVRNPLDIIKALRLGAQAVGLSGTILHLLQKNGPKTTTEILLDWKEQLTAIMAMLGAHDLTDLRQKPIIYGTKLQSYIVQRQLEVK</sequence>
<evidence type="ECO:0000256" key="1">
    <source>
        <dbReference type="ARBA" id="ARBA00001917"/>
    </source>
</evidence>
<dbReference type="PANTHER" id="PTHR43665:SF1">
    <property type="entry name" value="ISOPENTENYL-DIPHOSPHATE DELTA-ISOMERASE"/>
    <property type="match status" value="1"/>
</dbReference>
<accession>A0A192H4K3</accession>
<dbReference type="InterPro" id="IPR011179">
    <property type="entry name" value="IPdP_isomerase"/>
</dbReference>
<gene>
    <name evidence="11" type="primary">fni</name>
    <name evidence="13" type="ORF">AYR53_09115</name>
</gene>
<feature type="binding site" evidence="11">
    <location>
        <begin position="261"/>
        <end position="263"/>
    </location>
    <ligand>
        <name>FMN</name>
        <dbReference type="ChEBI" id="CHEBI:58210"/>
    </ligand>
</feature>
<comment type="cofactor">
    <cofactor evidence="11">
        <name>NADPH</name>
        <dbReference type="ChEBI" id="CHEBI:57783"/>
    </cofactor>
</comment>
<evidence type="ECO:0000256" key="3">
    <source>
        <dbReference type="ARBA" id="ARBA00022630"/>
    </source>
</evidence>
<evidence type="ECO:0000256" key="8">
    <source>
        <dbReference type="ARBA" id="ARBA00023229"/>
    </source>
</evidence>
<dbReference type="HAMAP" id="MF_00354">
    <property type="entry name" value="Idi_2"/>
    <property type="match status" value="1"/>
</dbReference>
<dbReference type="GO" id="GO:0000287">
    <property type="term" value="F:magnesium ion binding"/>
    <property type="evidence" value="ECO:0007669"/>
    <property type="project" value="UniProtKB-UniRule"/>
</dbReference>
<dbReference type="RefSeq" id="WP_068280644.1">
    <property type="nucleotide sequence ID" value="NZ_CP014873.1"/>
</dbReference>
<dbReference type="AlphaFoldDB" id="A0A192H4K3"/>
<feature type="binding site" evidence="11">
    <location>
        <position position="155"/>
    </location>
    <ligand>
        <name>Mg(2+)</name>
        <dbReference type="ChEBI" id="CHEBI:18420"/>
    </ligand>
</feature>
<proteinExistence type="inferred from homology"/>
<feature type="binding site" evidence="11">
    <location>
        <begin position="8"/>
        <end position="9"/>
    </location>
    <ligand>
        <name>substrate</name>
    </ligand>
</feature>
<evidence type="ECO:0000313" key="14">
    <source>
        <dbReference type="Proteomes" id="UP000078582"/>
    </source>
</evidence>
<dbReference type="Gene3D" id="3.20.20.70">
    <property type="entry name" value="Aldolase class I"/>
    <property type="match status" value="1"/>
</dbReference>
<evidence type="ECO:0000256" key="4">
    <source>
        <dbReference type="ARBA" id="ARBA00022643"/>
    </source>
</evidence>
<feature type="binding site" evidence="11">
    <location>
        <position position="124"/>
    </location>
    <ligand>
        <name>FMN</name>
        <dbReference type="ChEBI" id="CHEBI:58210"/>
    </ligand>
</feature>
<feature type="binding site" evidence="11">
    <location>
        <position position="95"/>
    </location>
    <ligand>
        <name>FMN</name>
        <dbReference type="ChEBI" id="CHEBI:58210"/>
    </ligand>
</feature>
<dbReference type="InterPro" id="IPR000262">
    <property type="entry name" value="FMN-dep_DH"/>
</dbReference>
<evidence type="ECO:0000256" key="6">
    <source>
        <dbReference type="ARBA" id="ARBA00022842"/>
    </source>
</evidence>
<keyword evidence="6 11" id="KW-0460">Magnesium</keyword>
<comment type="cofactor">
    <cofactor evidence="1 11">
        <name>FMN</name>
        <dbReference type="ChEBI" id="CHEBI:58210"/>
    </cofactor>
</comment>
<organism evidence="13 14">
    <name type="scientific">Loigolactobacillus backii</name>
    <dbReference type="NCBI Taxonomy" id="375175"/>
    <lineage>
        <taxon>Bacteria</taxon>
        <taxon>Bacillati</taxon>
        <taxon>Bacillota</taxon>
        <taxon>Bacilli</taxon>
        <taxon>Lactobacillales</taxon>
        <taxon>Lactobacillaceae</taxon>
        <taxon>Loigolactobacillus</taxon>
    </lineage>
</organism>
<dbReference type="GO" id="GO:0070402">
    <property type="term" value="F:NADPH binding"/>
    <property type="evidence" value="ECO:0007669"/>
    <property type="project" value="UniProtKB-UniRule"/>
</dbReference>
<dbReference type="NCBIfam" id="TIGR02151">
    <property type="entry name" value="IPP_isom_2"/>
    <property type="match status" value="1"/>
</dbReference>
<dbReference type="GO" id="GO:0010181">
    <property type="term" value="F:FMN binding"/>
    <property type="evidence" value="ECO:0007669"/>
    <property type="project" value="UniProtKB-UniRule"/>
</dbReference>
<dbReference type="PANTHER" id="PTHR43665">
    <property type="entry name" value="ISOPENTENYL-DIPHOSPHATE DELTA-ISOMERASE"/>
    <property type="match status" value="1"/>
</dbReference>
<comment type="caution">
    <text evidence="11">Lacks conserved residue(s) required for the propagation of feature annotation.</text>
</comment>
<feature type="binding site" evidence="11">
    <location>
        <position position="185"/>
    </location>
    <ligand>
        <name>FMN</name>
        <dbReference type="ChEBI" id="CHEBI:58210"/>
    </ligand>
</feature>
<comment type="subunit">
    <text evidence="10 11">Homooctamer. Dimer of tetramers.</text>
</comment>
<feature type="binding site" evidence="11">
    <location>
        <begin position="65"/>
        <end position="67"/>
    </location>
    <ligand>
        <name>FMN</name>
        <dbReference type="ChEBI" id="CHEBI:58210"/>
    </ligand>
</feature>
<keyword evidence="8 11" id="KW-0414">Isoprene biosynthesis</keyword>
<keyword evidence="7 11" id="KW-0521">NADP</keyword>
<keyword evidence="9 11" id="KW-0413">Isomerase</keyword>
<evidence type="ECO:0000256" key="5">
    <source>
        <dbReference type="ARBA" id="ARBA00022723"/>
    </source>
</evidence>
<keyword evidence="4 11" id="KW-0288">FMN</keyword>
<keyword evidence="14" id="KW-1185">Reference proteome</keyword>
<comment type="catalytic activity">
    <reaction evidence="11">
        <text>isopentenyl diphosphate = dimethylallyl diphosphate</text>
        <dbReference type="Rhea" id="RHEA:23284"/>
        <dbReference type="ChEBI" id="CHEBI:57623"/>
        <dbReference type="ChEBI" id="CHEBI:128769"/>
        <dbReference type="EC" id="5.3.3.2"/>
    </reaction>
</comment>
<dbReference type="STRING" id="375175.AYR53_09115"/>
<dbReference type="GO" id="GO:0005737">
    <property type="term" value="C:cytoplasm"/>
    <property type="evidence" value="ECO:0007669"/>
    <property type="project" value="UniProtKB-SubCell"/>
</dbReference>
<dbReference type="EC" id="5.3.3.2" evidence="11"/>
<dbReference type="GeneID" id="42982416"/>
<comment type="function">
    <text evidence="11">Involved in the biosynthesis of isoprenoids. Catalyzes the 1,3-allylic rearrangement of the homoallylic substrate isopentenyl (IPP) to its allylic isomer, dimethylallyl diphosphate (DMAPP).</text>
</comment>
<feature type="domain" description="FMN-dependent dehydrogenase" evidence="12">
    <location>
        <begin position="153"/>
        <end position="326"/>
    </location>
</feature>
<comment type="cofactor">
    <cofactor evidence="11">
        <name>Mg(2+)</name>
        <dbReference type="ChEBI" id="CHEBI:18420"/>
    </cofactor>
</comment>
<feature type="binding site" evidence="11">
    <location>
        <position position="215"/>
    </location>
    <ligand>
        <name>FMN</name>
        <dbReference type="ChEBI" id="CHEBI:58210"/>
    </ligand>
</feature>
<protein>
    <recommendedName>
        <fullName evidence="11">Isopentenyl-diphosphate delta-isomerase</fullName>
        <shortName evidence="11">IPP isomerase</shortName>
        <ecNumber evidence="11">5.3.3.2</ecNumber>
    </recommendedName>
    <alternativeName>
        <fullName evidence="11">Isopentenyl diphosphate:dimethylallyl diphosphate isomerase</fullName>
    </alternativeName>
    <alternativeName>
        <fullName evidence="11">Isopentenyl pyrophosphate isomerase</fullName>
    </alternativeName>
    <alternativeName>
        <fullName evidence="11">Type 2 isopentenyl diphosphate isomerase</fullName>
        <shortName evidence="11">IDI-2</shortName>
    </alternativeName>
</protein>
<comment type="similarity">
    <text evidence="11">Belongs to the IPP isomerase type 2 family.</text>
</comment>
<dbReference type="PIRSF" id="PIRSF003314">
    <property type="entry name" value="IPP_isomerase"/>
    <property type="match status" value="1"/>
</dbReference>
<reference evidence="13 14" key="1">
    <citation type="submission" date="2016-03" db="EMBL/GenBank/DDBJ databases">
        <title>Pediococcus and Lactobacillus from brewery environment - whole genome sequencing and assembly.</title>
        <authorList>
            <person name="Behr J."/>
            <person name="Geissler A.J."/>
            <person name="Vogel R.F."/>
        </authorList>
    </citation>
    <scope>NUCLEOTIDE SEQUENCE [LARGE SCALE GENOMIC DNA]</scope>
    <source>
        <strain evidence="13 14">TMW 1.1989</strain>
    </source>
</reference>
<keyword evidence="5 11" id="KW-0479">Metal-binding</keyword>
<keyword evidence="3 11" id="KW-0285">Flavoprotein</keyword>
<evidence type="ECO:0000256" key="9">
    <source>
        <dbReference type="ARBA" id="ARBA00023235"/>
    </source>
</evidence>
<comment type="subcellular location">
    <subcellularLocation>
        <location evidence="11">Cytoplasm</location>
    </subcellularLocation>
</comment>
<evidence type="ECO:0000256" key="2">
    <source>
        <dbReference type="ARBA" id="ARBA00022490"/>
    </source>
</evidence>
<dbReference type="CDD" id="cd02811">
    <property type="entry name" value="IDI-2_FMN"/>
    <property type="match status" value="1"/>
</dbReference>
<keyword evidence="2 11" id="KW-0963">Cytoplasm</keyword>
<evidence type="ECO:0000256" key="11">
    <source>
        <dbReference type="HAMAP-Rule" id="MF_00354"/>
    </source>
</evidence>
<evidence type="ECO:0000259" key="12">
    <source>
        <dbReference type="Pfam" id="PF01070"/>
    </source>
</evidence>
<evidence type="ECO:0000256" key="10">
    <source>
        <dbReference type="ARBA" id="ARBA00025810"/>
    </source>
</evidence>
<dbReference type="EMBL" id="CP014873">
    <property type="protein sequence ID" value="ANK62906.1"/>
    <property type="molecule type" value="Genomic_DNA"/>
</dbReference>
<dbReference type="SUPFAM" id="SSF51395">
    <property type="entry name" value="FMN-linked oxidoreductases"/>
    <property type="match status" value="1"/>
</dbReference>
<dbReference type="Proteomes" id="UP000078582">
    <property type="component" value="Chromosome"/>
</dbReference>
<dbReference type="GO" id="GO:0004452">
    <property type="term" value="F:isopentenyl-diphosphate delta-isomerase activity"/>
    <property type="evidence" value="ECO:0007669"/>
    <property type="project" value="UniProtKB-UniRule"/>
</dbReference>
<feature type="binding site" evidence="11">
    <location>
        <begin position="282"/>
        <end position="283"/>
    </location>
    <ligand>
        <name>FMN</name>
        <dbReference type="ChEBI" id="CHEBI:58210"/>
    </ligand>
</feature>
<evidence type="ECO:0000256" key="7">
    <source>
        <dbReference type="ARBA" id="ARBA00022857"/>
    </source>
</evidence>